<proteinExistence type="predicted"/>
<feature type="signal peptide" evidence="1">
    <location>
        <begin position="1"/>
        <end position="26"/>
    </location>
</feature>
<accession>A0ABX8H0B7</accession>
<evidence type="ECO:0000313" key="2">
    <source>
        <dbReference type="EMBL" id="QWG09266.1"/>
    </source>
</evidence>
<keyword evidence="1" id="KW-0732">Signal</keyword>
<dbReference type="RefSeq" id="WP_144075947.1">
    <property type="nucleotide sequence ID" value="NZ_CP076129.1"/>
</dbReference>
<dbReference type="EMBL" id="CP076129">
    <property type="protein sequence ID" value="QWG09266.1"/>
    <property type="molecule type" value="Genomic_DNA"/>
</dbReference>
<evidence type="ECO:0000256" key="1">
    <source>
        <dbReference type="SAM" id="SignalP"/>
    </source>
</evidence>
<sequence>MKLNTNLFKTIVGGTLASFLSIGAIAANPNNNDPISTTENNTAPILYSKHMTDYNSVEEVLKDFSFWGAIDPNSIELKEFETPAGSTTPSSTKKQLKFTIKDRRIPSGFTINPNMELVGKEMRMEMRLVPDKADHDVRFGDGRNNGDVTAGWRVHYKDKTDQLVYTVGNENSKLNDFQKQGFYPGFETLPDADPNFKPDGFVNDWFFYCTSDNDVMKPGSRTPGGVRPMKDTNKRHAAKVNPNVNYVEAPDKAIISQVDILIGGSTYKLWQDPNKFSGYDPETGFPKAKEDYVNVMNFQGDVYITYIEWGDKQVN</sequence>
<keyword evidence="3" id="KW-1185">Reference proteome</keyword>
<feature type="chain" id="PRO_5047231570" evidence="1">
    <location>
        <begin position="27"/>
        <end position="315"/>
    </location>
</feature>
<protein>
    <submittedName>
        <fullName evidence="2">Uncharacterized protein</fullName>
    </submittedName>
</protein>
<evidence type="ECO:0000313" key="3">
    <source>
        <dbReference type="Proteomes" id="UP000682802"/>
    </source>
</evidence>
<gene>
    <name evidence="2" type="ORF">KM029_21925</name>
</gene>
<name>A0ABX8H0B7_9BACT</name>
<organism evidence="2 3">
    <name type="scientific">Flammeovirga kamogawensis</name>
    <dbReference type="NCBI Taxonomy" id="373891"/>
    <lineage>
        <taxon>Bacteria</taxon>
        <taxon>Pseudomonadati</taxon>
        <taxon>Bacteroidota</taxon>
        <taxon>Cytophagia</taxon>
        <taxon>Cytophagales</taxon>
        <taxon>Flammeovirgaceae</taxon>
        <taxon>Flammeovirga</taxon>
    </lineage>
</organism>
<reference evidence="2 3" key="1">
    <citation type="submission" date="2021-05" db="EMBL/GenBank/DDBJ databases">
        <title>Comparative genomic studies on the polysaccharide-degrading batcterial strains of the Flammeovirga genus.</title>
        <authorList>
            <person name="Zewei F."/>
            <person name="Zheng Z."/>
            <person name="Yu L."/>
            <person name="Ruyue G."/>
            <person name="Yanhong M."/>
            <person name="Yuanyuan C."/>
            <person name="Jingyan G."/>
            <person name="Wenjun H."/>
        </authorList>
    </citation>
    <scope>NUCLEOTIDE SEQUENCE [LARGE SCALE GENOMIC DNA]</scope>
    <source>
        <strain evidence="2 3">YS10</strain>
    </source>
</reference>
<dbReference type="Proteomes" id="UP000682802">
    <property type="component" value="Chromosome 2"/>
</dbReference>